<feature type="transmembrane region" description="Helical" evidence="7">
    <location>
        <begin position="327"/>
        <end position="348"/>
    </location>
</feature>
<evidence type="ECO:0000256" key="1">
    <source>
        <dbReference type="ARBA" id="ARBA00004651"/>
    </source>
</evidence>
<dbReference type="InterPro" id="IPR050833">
    <property type="entry name" value="Poly_Biosynth_Transport"/>
</dbReference>
<dbReference type="GO" id="GO:0005886">
    <property type="term" value="C:plasma membrane"/>
    <property type="evidence" value="ECO:0007669"/>
    <property type="project" value="UniProtKB-SubCell"/>
</dbReference>
<gene>
    <name evidence="8" type="primary">wzx</name>
</gene>
<evidence type="ECO:0000256" key="2">
    <source>
        <dbReference type="ARBA" id="ARBA00007430"/>
    </source>
</evidence>
<evidence type="ECO:0000256" key="4">
    <source>
        <dbReference type="ARBA" id="ARBA00022692"/>
    </source>
</evidence>
<keyword evidence="5 7" id="KW-1133">Transmembrane helix</keyword>
<reference evidence="8" key="2">
    <citation type="journal article" date="2015" name="Sci. Rep.">
        <title>Genetic analysis of capsular polysaccharide synthesis gene clusters in 79 capsular types of Klebsiella spp.</title>
        <authorList>
            <person name="Pan Y.J."/>
            <person name="Lin T.L."/>
            <person name="Chen C.T."/>
            <person name="Chen Y.Y."/>
            <person name="Hsieh P.F."/>
            <person name="Hsu C.R."/>
            <person name="Wu M.C."/>
            <person name="Wang J.T."/>
        </authorList>
    </citation>
    <scope>NUCLEOTIDE SEQUENCE</scope>
    <source>
        <strain evidence="8">7730</strain>
    </source>
</reference>
<organism evidence="8">
    <name type="scientific">Klebsiella sp. 7730</name>
    <dbReference type="NCBI Taxonomy" id="1497819"/>
    <lineage>
        <taxon>Bacteria</taxon>
        <taxon>Pseudomonadati</taxon>
        <taxon>Pseudomonadota</taxon>
        <taxon>Gammaproteobacteria</taxon>
        <taxon>Enterobacterales</taxon>
        <taxon>Enterobacteriaceae</taxon>
        <taxon>Klebsiella/Raoultella group</taxon>
        <taxon>Klebsiella</taxon>
    </lineage>
</organism>
<comment type="similarity">
    <text evidence="2">Belongs to the polysaccharide synthase family.</text>
</comment>
<evidence type="ECO:0000313" key="8">
    <source>
        <dbReference type="EMBL" id="BAT23825.1"/>
    </source>
</evidence>
<keyword evidence="3" id="KW-1003">Cell membrane</keyword>
<feature type="transmembrane region" description="Helical" evidence="7">
    <location>
        <begin position="82"/>
        <end position="109"/>
    </location>
</feature>
<dbReference type="CDD" id="cd13127">
    <property type="entry name" value="MATE_tuaB_like"/>
    <property type="match status" value="1"/>
</dbReference>
<dbReference type="AlphaFoldDB" id="A0A0N7KWD6"/>
<dbReference type="EMBL" id="AB924581">
    <property type="protein sequence ID" value="BAT23825.1"/>
    <property type="molecule type" value="Genomic_DNA"/>
</dbReference>
<feature type="transmembrane region" description="Helical" evidence="7">
    <location>
        <begin position="286"/>
        <end position="307"/>
    </location>
</feature>
<name>A0A0N7KWD6_9ENTR</name>
<evidence type="ECO:0000256" key="7">
    <source>
        <dbReference type="SAM" id="Phobius"/>
    </source>
</evidence>
<feature type="transmembrane region" description="Helical" evidence="7">
    <location>
        <begin position="246"/>
        <end position="265"/>
    </location>
</feature>
<keyword evidence="4 7" id="KW-0812">Transmembrane</keyword>
<protein>
    <submittedName>
        <fullName evidence="8">Flippase</fullName>
    </submittedName>
</protein>
<feature type="transmembrane region" description="Helical" evidence="7">
    <location>
        <begin position="410"/>
        <end position="431"/>
    </location>
</feature>
<comment type="subcellular location">
    <subcellularLocation>
        <location evidence="1">Cell membrane</location>
        <topology evidence="1">Multi-pass membrane protein</topology>
    </subcellularLocation>
</comment>
<dbReference type="Pfam" id="PF13440">
    <property type="entry name" value="Polysacc_synt_3"/>
    <property type="match status" value="1"/>
</dbReference>
<sequence>MMLRLFRMGMLHNVKWVAFSQITKISCQLLGMVLFSRYLSAKEFGIMSMALVVVNFVNILRDLGSSAAIIQRDSVSDELKNSVFYLNLIFGFVLLALFMVLAPFISMFFKEPDLTFIIILLSICFPVNSSTAIHLSLLERESKFNLTAKVEIISSSLALITAALLVVNGGGIYSIVSQTIAYSLFSAIGFWLVSGWTPKFIFSFVEVKSILRFSSNLIGFNVINYFSRNSDQIIIGKFFNATLLGYYSLAYRIMLFPIQNITFVLTRSLYPILSRLQNDKKSSFGIYLNTLKSISIIIPPMMFGLAVISKDFITVVFGEQWAPVSSILIWLAPTAILQSLISTTGSVFMSQGKTDLLLKISIYNAVLQISSFLIGGFFSLSIMVKLYLVANLLMFFPNMYLAISLLKGSFSALIIIFFKNLILATIMASFVHSLSLIPFFSEVSIFCSLLVKIISGVVLYLFLLFLFERDFILSKINLRE</sequence>
<feature type="transmembrane region" description="Helical" evidence="7">
    <location>
        <begin position="115"/>
        <end position="138"/>
    </location>
</feature>
<evidence type="ECO:0000256" key="3">
    <source>
        <dbReference type="ARBA" id="ARBA00022475"/>
    </source>
</evidence>
<accession>A0A0N7KWD6</accession>
<feature type="transmembrane region" description="Helical" evidence="7">
    <location>
        <begin position="150"/>
        <end position="173"/>
    </location>
</feature>
<dbReference type="PANTHER" id="PTHR30250">
    <property type="entry name" value="PST FAMILY PREDICTED COLANIC ACID TRANSPORTER"/>
    <property type="match status" value="1"/>
</dbReference>
<dbReference type="PANTHER" id="PTHR30250:SF10">
    <property type="entry name" value="LIPOPOLYSACCHARIDE BIOSYNTHESIS PROTEIN WZXC"/>
    <property type="match status" value="1"/>
</dbReference>
<keyword evidence="6 7" id="KW-0472">Membrane</keyword>
<feature type="transmembrane region" description="Helical" evidence="7">
    <location>
        <begin position="443"/>
        <end position="467"/>
    </location>
</feature>
<feature type="transmembrane region" description="Helical" evidence="7">
    <location>
        <begin position="179"/>
        <end position="197"/>
    </location>
</feature>
<evidence type="ECO:0000256" key="5">
    <source>
        <dbReference type="ARBA" id="ARBA00022989"/>
    </source>
</evidence>
<proteinExistence type="inferred from homology"/>
<evidence type="ECO:0000256" key="6">
    <source>
        <dbReference type="ARBA" id="ARBA00023136"/>
    </source>
</evidence>
<reference evidence="8" key="1">
    <citation type="submission" date="2014-04" db="EMBL/GenBank/DDBJ databases">
        <authorList>
            <person name="Harrison E."/>
        </authorList>
    </citation>
    <scope>NUCLEOTIDE SEQUENCE</scope>
    <source>
        <strain evidence="8">7730</strain>
    </source>
</reference>